<dbReference type="Pfam" id="PF04748">
    <property type="entry name" value="Polysacc_deac_2"/>
    <property type="match status" value="1"/>
</dbReference>
<dbReference type="EMBL" id="WTUX01000017">
    <property type="protein sequence ID" value="MZR13943.1"/>
    <property type="molecule type" value="Genomic_DNA"/>
</dbReference>
<dbReference type="AlphaFoldDB" id="A0A845M8M3"/>
<dbReference type="RefSeq" id="WP_161352072.1">
    <property type="nucleotide sequence ID" value="NZ_WTUX01000017.1"/>
</dbReference>
<evidence type="ECO:0000313" key="3">
    <source>
        <dbReference type="Proteomes" id="UP000467322"/>
    </source>
</evidence>
<comment type="caution">
    <text evidence="2">The sequence shown here is derived from an EMBL/GenBank/DDBJ whole genome shotgun (WGS) entry which is preliminary data.</text>
</comment>
<name>A0A845M8M3_9RHOB</name>
<feature type="compositionally biased region" description="Low complexity" evidence="1">
    <location>
        <begin position="63"/>
        <end position="121"/>
    </location>
</feature>
<reference evidence="2 3" key="1">
    <citation type="submission" date="2019-12" db="EMBL/GenBank/DDBJ databases">
        <title>Maritimibacter sp. nov. sp. isolated from sea sand.</title>
        <authorList>
            <person name="Kim J."/>
            <person name="Jeong S.E."/>
            <person name="Jung H.S."/>
            <person name="Jeon C.O."/>
        </authorList>
    </citation>
    <scope>NUCLEOTIDE SEQUENCE [LARGE SCALE GENOMIC DNA]</scope>
    <source>
        <strain evidence="2 3">DP07</strain>
    </source>
</reference>
<keyword evidence="3" id="KW-1185">Reference proteome</keyword>
<dbReference type="SUPFAM" id="SSF88713">
    <property type="entry name" value="Glycoside hydrolase/deacetylase"/>
    <property type="match status" value="1"/>
</dbReference>
<accession>A0A845M8M3</accession>
<feature type="region of interest" description="Disordered" evidence="1">
    <location>
        <begin position="50"/>
        <end position="236"/>
    </location>
</feature>
<dbReference type="Proteomes" id="UP000467322">
    <property type="component" value="Unassembled WGS sequence"/>
</dbReference>
<protein>
    <recommendedName>
        <fullName evidence="4">Divergent polysaccharide deacetylase</fullName>
    </recommendedName>
</protein>
<evidence type="ECO:0000313" key="2">
    <source>
        <dbReference type="EMBL" id="MZR13943.1"/>
    </source>
</evidence>
<gene>
    <name evidence="2" type="ORF">GQE99_13055</name>
</gene>
<dbReference type="InterPro" id="IPR006837">
    <property type="entry name" value="Divergent_DAC"/>
</dbReference>
<dbReference type="Gene3D" id="3.20.20.370">
    <property type="entry name" value="Glycoside hydrolase/deacetylase"/>
    <property type="match status" value="1"/>
</dbReference>
<feature type="compositionally biased region" description="Acidic residues" evidence="1">
    <location>
        <begin position="122"/>
        <end position="134"/>
    </location>
</feature>
<sequence>MARGVISGLVTGVIVAGAGLVTASLTLERVEIGGVAPVDAGAEVETVMPEAGDAAPEEETDAVEAPADAAPAEEAVETEPAGSSDTAPVQEEAAPETEAASETTGTAPADSAPADGAAEPASETESEDEAEPSEAPDTTEPAQDATETEPTEQPDASLAPETDTTDEPEPVVAAPEAQVEEEEMAQLPTVVAPADPVEPDVRMPSTDGDTIRAGQGSFAPPPLPSEEDSLEEPTEELPVITGRLPSIGDETEEAEEDAASAGPQPPIKANAVAYEPVGDLPEMAVLLIDTGPGREDVGDLAVMPFPLSVAVDASAPDAEAAIDFYRSVGAEVVLIVPLPEAPTAMDVEVTFQAYEPLLERVVGVMFPQDEAFQGLGDAAEQVVTILDERGLGLVTYPEGLNTGHKIAVRDDVPAAQVFRDLDGEGQEGDVIRRFLDNVAFRARNVDGVIAVARVKPGSIQALLEWTLGNRAQSVNFAPVSAVLLDE</sequence>
<proteinExistence type="predicted"/>
<evidence type="ECO:0000256" key="1">
    <source>
        <dbReference type="SAM" id="MobiDB-lite"/>
    </source>
</evidence>
<evidence type="ECO:0008006" key="4">
    <source>
        <dbReference type="Google" id="ProtNLM"/>
    </source>
</evidence>
<feature type="compositionally biased region" description="Acidic residues" evidence="1">
    <location>
        <begin position="225"/>
        <end position="235"/>
    </location>
</feature>
<organism evidence="2 3">
    <name type="scientific">Maritimibacter harenae</name>
    <dbReference type="NCBI Taxonomy" id="2606218"/>
    <lineage>
        <taxon>Bacteria</taxon>
        <taxon>Pseudomonadati</taxon>
        <taxon>Pseudomonadota</taxon>
        <taxon>Alphaproteobacteria</taxon>
        <taxon>Rhodobacterales</taxon>
        <taxon>Roseobacteraceae</taxon>
        <taxon>Maritimibacter</taxon>
    </lineage>
</organism>
<dbReference type="InterPro" id="IPR011330">
    <property type="entry name" value="Glyco_hydro/deAcase_b/a-brl"/>
</dbReference>
<dbReference type="CDD" id="cd10936">
    <property type="entry name" value="CE4_DAC2"/>
    <property type="match status" value="1"/>
</dbReference>
<dbReference type="GO" id="GO:0005975">
    <property type="term" value="P:carbohydrate metabolic process"/>
    <property type="evidence" value="ECO:0007669"/>
    <property type="project" value="InterPro"/>
</dbReference>